<dbReference type="EMBL" id="VSSQ01000869">
    <property type="protein sequence ID" value="MPM02441.1"/>
    <property type="molecule type" value="Genomic_DNA"/>
</dbReference>
<organism evidence="3">
    <name type="scientific">bioreactor metagenome</name>
    <dbReference type="NCBI Taxonomy" id="1076179"/>
    <lineage>
        <taxon>unclassified sequences</taxon>
        <taxon>metagenomes</taxon>
        <taxon>ecological metagenomes</taxon>
    </lineage>
</organism>
<comment type="caution">
    <text evidence="3">The sequence shown here is derived from an EMBL/GenBank/DDBJ whole genome shotgun (WGS) entry which is preliminary data.</text>
</comment>
<dbReference type="SUPFAM" id="SSF49265">
    <property type="entry name" value="Fibronectin type III"/>
    <property type="match status" value="1"/>
</dbReference>
<feature type="domain" description="Fibronectin type-III" evidence="2">
    <location>
        <begin position="258"/>
        <end position="350"/>
    </location>
</feature>
<keyword evidence="1 3" id="KW-0378">Hydrolase</keyword>
<dbReference type="GO" id="GO:0016787">
    <property type="term" value="F:hydrolase activity"/>
    <property type="evidence" value="ECO:0007669"/>
    <property type="project" value="UniProtKB-KW"/>
</dbReference>
<dbReference type="InterPro" id="IPR050300">
    <property type="entry name" value="GDXG_lipolytic_enzyme"/>
</dbReference>
<dbReference type="Gene3D" id="3.40.50.1820">
    <property type="entry name" value="alpha/beta hydrolase"/>
    <property type="match status" value="1"/>
</dbReference>
<dbReference type="EC" id="3.1.1.-" evidence="3"/>
<dbReference type="InterPro" id="IPR049492">
    <property type="entry name" value="BD-FAE-like_dom"/>
</dbReference>
<evidence type="ECO:0000313" key="3">
    <source>
        <dbReference type="EMBL" id="MPM02441.1"/>
    </source>
</evidence>
<accession>A0A644WG22</accession>
<reference evidence="3" key="1">
    <citation type="submission" date="2019-08" db="EMBL/GenBank/DDBJ databases">
        <authorList>
            <person name="Kucharzyk K."/>
            <person name="Murdoch R.W."/>
            <person name="Higgins S."/>
            <person name="Loffler F."/>
        </authorList>
    </citation>
    <scope>NUCLEOTIDE SEQUENCE</scope>
</reference>
<dbReference type="Gene3D" id="2.60.40.10">
    <property type="entry name" value="Immunoglobulins"/>
    <property type="match status" value="1"/>
</dbReference>
<evidence type="ECO:0000259" key="2">
    <source>
        <dbReference type="PROSITE" id="PS50853"/>
    </source>
</evidence>
<dbReference type="InterPro" id="IPR003961">
    <property type="entry name" value="FN3_dom"/>
</dbReference>
<dbReference type="InterPro" id="IPR029058">
    <property type="entry name" value="AB_hydrolase_fold"/>
</dbReference>
<dbReference type="PANTHER" id="PTHR48081:SF13">
    <property type="entry name" value="ALPHA_BETA HYDROLASE"/>
    <property type="match status" value="1"/>
</dbReference>
<evidence type="ECO:0000256" key="1">
    <source>
        <dbReference type="ARBA" id="ARBA00022801"/>
    </source>
</evidence>
<name>A0A644WG22_9ZZZZ</name>
<gene>
    <name evidence="3" type="primary">aes_7</name>
    <name evidence="3" type="ORF">SDC9_48690</name>
</gene>
<dbReference type="AlphaFoldDB" id="A0A644WG22"/>
<dbReference type="PROSITE" id="PS50853">
    <property type="entry name" value="FN3"/>
    <property type="match status" value="1"/>
</dbReference>
<dbReference type="SUPFAM" id="SSF53474">
    <property type="entry name" value="alpha/beta-Hydrolases"/>
    <property type="match status" value="1"/>
</dbReference>
<dbReference type="InterPro" id="IPR013783">
    <property type="entry name" value="Ig-like_fold"/>
</dbReference>
<dbReference type="PANTHER" id="PTHR48081">
    <property type="entry name" value="AB HYDROLASE SUPERFAMILY PROTEIN C4A8.06C"/>
    <property type="match status" value="1"/>
</dbReference>
<dbReference type="Pfam" id="PF00041">
    <property type="entry name" value="fn3"/>
    <property type="match status" value="1"/>
</dbReference>
<dbReference type="CDD" id="cd00063">
    <property type="entry name" value="FN3"/>
    <property type="match status" value="1"/>
</dbReference>
<dbReference type="SMART" id="SM00060">
    <property type="entry name" value="FN3"/>
    <property type="match status" value="1"/>
</dbReference>
<dbReference type="Pfam" id="PF20434">
    <property type="entry name" value="BD-FAE"/>
    <property type="match status" value="1"/>
</dbReference>
<dbReference type="InterPro" id="IPR036116">
    <property type="entry name" value="FN3_sf"/>
</dbReference>
<sequence length="951" mass="102620">MKKITLLLILLSATLISEATVLIDETFNYAVSNLKDEVAWTTAGTLTTGTGRNIVSPALTYTNNGKTYILSGIGKTLNSDISSATDYKSYKSFSSTPINSGAVYLSFLYKAGVAQGQTNSEVMGLADGTSQGPRLWAGKGSVNAANYRFGLTRGSTTSSTVIWGTTEYTDVSETLLIVVKYDFATSTASVFINPALGSAEEPVADIVDNTTTTIRTKLDNLWFRSQGSSAVKFNVGGIRVATSWAEIVTDRNTPKLSTPLVGSATAVTGEGFTANWTAVENATGYAINVYQGTILAKTSQISGGTTTNAEITGLLPNTAYSYKVIAKGNGADYSDSDESAASTVFQTLNTGVDAIQTDFGDGSWGTPVSSAPSSGNYPSSTVNGFNLVKAVLLTGSVTCETGESHVNRILLDKSSQGAAIEFPALKTLGEVEIHAATGSEAMSFRMEEWINGQWQTIDTYITRKSPDSIYVISLPRPGNTKLRIANNTGSGLYIYKIVTRTLQETIDLTLRSASPGEGEVCFYNLKKEITLNFNKDVALGSGTLLLNGVSIPLNNCVITGNVVTIPVQLEGTPSVNKNYTFTASASCFVEKDSVANQSKAISVNFQTLKTVAYPANYAAQIDVVYKNVNSPNTRMDIYYPTNPAKPVPVVINMHGGGWNHGYKEEQGGFNMYFNQGYAVANVEYRMTGEAKAPAAVEDVRAAMIYLLHHATELNIDKNKIIFQGGSAGGHLALTAGYLQNDRKYDNDTQAYQDEIKVMAVIDKYGPAKLTDFMFYTSLVNWLGVNATNQTFVESLSPVDMIDANTPPTYIIHGDADPTVPYSQSVILQEALQQAGVKNKFTTVPGGGHGGFPAAYNTQFETEVIQFLNEVITDYETKTGIEPSFDANVKIGVDKKSINIFSDEITKATLYDALGKQVLETNQQLIQVRENGFYFIKIQLDNIDFVQKVWIR</sequence>
<protein>
    <submittedName>
        <fullName evidence="3">Acetyl esterase</fullName>
        <ecNumber evidence="3">3.1.1.-</ecNumber>
    </submittedName>
</protein>
<proteinExistence type="predicted"/>